<evidence type="ECO:0000313" key="2">
    <source>
        <dbReference type="EMBL" id="PVH23458.1"/>
    </source>
</evidence>
<dbReference type="OrthoDB" id="3365616at2759"/>
<evidence type="ECO:0000256" key="1">
    <source>
        <dbReference type="SAM" id="MobiDB-lite"/>
    </source>
</evidence>
<accession>A0A2V1AZX7</accession>
<proteinExistence type="predicted"/>
<evidence type="ECO:0008006" key="4">
    <source>
        <dbReference type="Google" id="ProtNLM"/>
    </source>
</evidence>
<keyword evidence="3" id="KW-1185">Reference proteome</keyword>
<protein>
    <recommendedName>
        <fullName evidence="4">Arrestin-like N-terminal domain-containing protein</fullName>
    </recommendedName>
</protein>
<organism evidence="2 3">
    <name type="scientific">Candidozyma haemuli</name>
    <dbReference type="NCBI Taxonomy" id="45357"/>
    <lineage>
        <taxon>Eukaryota</taxon>
        <taxon>Fungi</taxon>
        <taxon>Dikarya</taxon>
        <taxon>Ascomycota</taxon>
        <taxon>Saccharomycotina</taxon>
        <taxon>Pichiomycetes</taxon>
        <taxon>Metschnikowiaceae</taxon>
        <taxon>Candidozyma</taxon>
    </lineage>
</organism>
<sequence length="446" mass="50064">MFTAEWTLRISWWCYEAISSQVTADSSLGSTQTRRSQRSGRLSRQLGTACEYTYRFGLAFPAGAVEATTKSSIDPRNAYLPYGRPRFSPRNGGPLKVDLPPSFETVYSHYDYAVIRYNIGVHISREGSSNQDISEQKILKFSPSPKTTACSADPLMRNGSLISNFSRGGASLEISSKHASKIERRSFFDKMFSSNSFKWPLEAVVEFKQSNSVQYPYGATSRVLHQSDNLADILSIRLYTPFSEGVLKPLFTGNHVPYWQNVVGALVVKKLVVTLERMITYQGTNEKHRFGKIDVGSSSPRHRIKLSEFDRVEQHVNPELFDLVSPESRHLVNFGVAYMAKLPDKFLQFRLHTEQRSFVAPNISCDMALKFELLVTSTLDPTKTVKLRCEAPILLVAPRDESGGSSREENIPSLIGADIYEPSLPPESVNHSNDAPPSYNQVLQEE</sequence>
<dbReference type="STRING" id="45357.A0A2V1AZX7"/>
<dbReference type="EMBL" id="PKFO01000011">
    <property type="protein sequence ID" value="PVH23458.1"/>
    <property type="molecule type" value="Genomic_DNA"/>
</dbReference>
<feature type="region of interest" description="Disordered" evidence="1">
    <location>
        <begin position="418"/>
        <end position="446"/>
    </location>
</feature>
<dbReference type="VEuPathDB" id="FungiDB:CXQ85_003748"/>
<dbReference type="GeneID" id="37009078"/>
<comment type="caution">
    <text evidence="2">The sequence shown here is derived from an EMBL/GenBank/DDBJ whole genome shotgun (WGS) entry which is preliminary data.</text>
</comment>
<gene>
    <name evidence="2" type="ORF">CXQ85_003748</name>
</gene>
<reference evidence="2 3" key="1">
    <citation type="submission" date="2017-12" db="EMBL/GenBank/DDBJ databases">
        <title>Genome Sequence of a Multidrug-Resistant Candida haemulonii Isolate from a Patient with Chronic Leg Ulcers in Israel.</title>
        <authorList>
            <person name="Chow N.A."/>
            <person name="Gade L."/>
            <person name="Batra D."/>
            <person name="Rowe L.A."/>
            <person name="Ben-Ami R."/>
            <person name="Loparev V.N."/>
            <person name="Litvintseva A.P."/>
        </authorList>
    </citation>
    <scope>NUCLEOTIDE SEQUENCE [LARGE SCALE GENOMIC DNA]</scope>
    <source>
        <strain evidence="2 3">B11899</strain>
    </source>
</reference>
<dbReference type="Proteomes" id="UP000244309">
    <property type="component" value="Unassembled WGS sequence"/>
</dbReference>
<dbReference type="RefSeq" id="XP_025344398.1">
    <property type="nucleotide sequence ID" value="XM_025487382.1"/>
</dbReference>
<dbReference type="AlphaFoldDB" id="A0A2V1AZX7"/>
<feature type="compositionally biased region" description="Polar residues" evidence="1">
    <location>
        <begin position="429"/>
        <end position="446"/>
    </location>
</feature>
<evidence type="ECO:0000313" key="3">
    <source>
        <dbReference type="Proteomes" id="UP000244309"/>
    </source>
</evidence>
<name>A0A2V1AZX7_9ASCO</name>